<dbReference type="EMBL" id="JAYRBN010000007">
    <property type="protein sequence ID" value="KAL2751028.1"/>
    <property type="molecule type" value="Genomic_DNA"/>
</dbReference>
<accession>A0ABD2D0W5</accession>
<dbReference type="AlphaFoldDB" id="A0ABD2D0W5"/>
<evidence type="ECO:0000313" key="2">
    <source>
        <dbReference type="EMBL" id="KAL2751028.1"/>
    </source>
</evidence>
<organism evidence="2 3">
    <name type="scientific">Vespula maculifrons</name>
    <name type="common">Eastern yellow jacket</name>
    <name type="synonym">Wasp</name>
    <dbReference type="NCBI Taxonomy" id="7453"/>
    <lineage>
        <taxon>Eukaryota</taxon>
        <taxon>Metazoa</taxon>
        <taxon>Ecdysozoa</taxon>
        <taxon>Arthropoda</taxon>
        <taxon>Hexapoda</taxon>
        <taxon>Insecta</taxon>
        <taxon>Pterygota</taxon>
        <taxon>Neoptera</taxon>
        <taxon>Endopterygota</taxon>
        <taxon>Hymenoptera</taxon>
        <taxon>Apocrita</taxon>
        <taxon>Aculeata</taxon>
        <taxon>Vespoidea</taxon>
        <taxon>Vespidae</taxon>
        <taxon>Vespinae</taxon>
        <taxon>Vespula</taxon>
    </lineage>
</organism>
<reference evidence="2 3" key="1">
    <citation type="journal article" date="2024" name="Ann. Entomol. Soc. Am.">
        <title>Genomic analyses of the southern and eastern yellowjacket wasps (Hymenoptera: Vespidae) reveal evolutionary signatures of social life.</title>
        <authorList>
            <person name="Catto M.A."/>
            <person name="Caine P.B."/>
            <person name="Orr S.E."/>
            <person name="Hunt B.G."/>
            <person name="Goodisman M.A.D."/>
        </authorList>
    </citation>
    <scope>NUCLEOTIDE SEQUENCE [LARGE SCALE GENOMIC DNA]</scope>
    <source>
        <strain evidence="2">232</strain>
        <tissue evidence="2">Head and thorax</tissue>
    </source>
</reference>
<gene>
    <name evidence="2" type="ORF">V1477_000186</name>
</gene>
<feature type="region of interest" description="Disordered" evidence="1">
    <location>
        <begin position="42"/>
        <end position="63"/>
    </location>
</feature>
<dbReference type="Proteomes" id="UP001607303">
    <property type="component" value="Unassembled WGS sequence"/>
</dbReference>
<name>A0ABD2D0W5_VESMC</name>
<comment type="caution">
    <text evidence="2">The sequence shown here is derived from an EMBL/GenBank/DDBJ whole genome shotgun (WGS) entry which is preliminary data.</text>
</comment>
<keyword evidence="3" id="KW-1185">Reference proteome</keyword>
<proteinExistence type="predicted"/>
<evidence type="ECO:0000313" key="3">
    <source>
        <dbReference type="Proteomes" id="UP001607303"/>
    </source>
</evidence>
<protein>
    <submittedName>
        <fullName evidence="2">Uncharacterized protein</fullName>
    </submittedName>
</protein>
<feature type="compositionally biased region" description="Acidic residues" evidence="1">
    <location>
        <begin position="51"/>
        <end position="63"/>
    </location>
</feature>
<evidence type="ECO:0000256" key="1">
    <source>
        <dbReference type="SAM" id="MobiDB-lite"/>
    </source>
</evidence>
<sequence>MSCLSRIIRKVLNEARVHANTFVTSGNIQDELSSVKTELNRTSIASSSHVEEEEEEEGTNGIF</sequence>